<evidence type="ECO:0000313" key="2">
    <source>
        <dbReference type="Proteomes" id="UP000503820"/>
    </source>
</evidence>
<dbReference type="Proteomes" id="UP000503820">
    <property type="component" value="Unassembled WGS sequence"/>
</dbReference>
<organism evidence="1 2">
    <name type="scientific">Desulfovibrio psychrotolerans</name>
    <dbReference type="NCBI Taxonomy" id="415242"/>
    <lineage>
        <taxon>Bacteria</taxon>
        <taxon>Pseudomonadati</taxon>
        <taxon>Thermodesulfobacteriota</taxon>
        <taxon>Desulfovibrionia</taxon>
        <taxon>Desulfovibrionales</taxon>
        <taxon>Desulfovibrionaceae</taxon>
        <taxon>Desulfovibrio</taxon>
    </lineage>
</organism>
<protein>
    <submittedName>
        <fullName evidence="1">Uncharacterized protein</fullName>
    </submittedName>
</protein>
<dbReference type="AlphaFoldDB" id="A0A7J0BTF8"/>
<sequence length="67" mass="7856">MKRVKRVKRLARGVLFQRIRGVRRTRNFRRQWLRCCGCAGGRRNCDDLSDFRRFRGAACAAVQSGKQ</sequence>
<comment type="caution">
    <text evidence="1">The sequence shown here is derived from an EMBL/GenBank/DDBJ whole genome shotgun (WGS) entry which is preliminary data.</text>
</comment>
<reference evidence="1 2" key="1">
    <citation type="submission" date="2020-05" db="EMBL/GenBank/DDBJ databases">
        <title>Draft genome sequence of Desulfovibrio psychrotolerans JS1T.</title>
        <authorList>
            <person name="Ueno A."/>
            <person name="Tamazawa S."/>
            <person name="Tamamura S."/>
            <person name="Murakami T."/>
            <person name="Kiyama T."/>
            <person name="Inomata H."/>
            <person name="Amano Y."/>
            <person name="Miyakawa K."/>
            <person name="Tamaki H."/>
            <person name="Naganuma T."/>
            <person name="Kaneko K."/>
        </authorList>
    </citation>
    <scope>NUCLEOTIDE SEQUENCE [LARGE SCALE GENOMIC DNA]</scope>
    <source>
        <strain evidence="1 2">JS1</strain>
    </source>
</reference>
<keyword evidence="2" id="KW-1185">Reference proteome</keyword>
<gene>
    <name evidence="1" type="ORF">DSM19430T_16830</name>
</gene>
<dbReference type="EMBL" id="BLVP01000008">
    <property type="protein sequence ID" value="GFM36999.1"/>
    <property type="molecule type" value="Genomic_DNA"/>
</dbReference>
<name>A0A7J0BTF8_9BACT</name>
<proteinExistence type="predicted"/>
<evidence type="ECO:0000313" key="1">
    <source>
        <dbReference type="EMBL" id="GFM36999.1"/>
    </source>
</evidence>
<accession>A0A7J0BTF8</accession>